<dbReference type="EMBL" id="BRYA01000322">
    <property type="protein sequence ID" value="GMI47007.1"/>
    <property type="molecule type" value="Genomic_DNA"/>
</dbReference>
<proteinExistence type="predicted"/>
<feature type="transmembrane region" description="Helical" evidence="6">
    <location>
        <begin position="179"/>
        <end position="196"/>
    </location>
</feature>
<keyword evidence="2 6" id="KW-0812">Transmembrane</keyword>
<evidence type="ECO:0000256" key="3">
    <source>
        <dbReference type="ARBA" id="ARBA00022989"/>
    </source>
</evidence>
<evidence type="ECO:0000256" key="5">
    <source>
        <dbReference type="SAM" id="MobiDB-lite"/>
    </source>
</evidence>
<dbReference type="OrthoDB" id="370281at2759"/>
<dbReference type="Pfam" id="PF07690">
    <property type="entry name" value="MFS_1"/>
    <property type="match status" value="1"/>
</dbReference>
<reference evidence="8" key="1">
    <citation type="journal article" date="2023" name="Commun. Biol.">
        <title>Genome analysis of Parmales, the sister group of diatoms, reveals the evolutionary specialization of diatoms from phago-mixotrophs to photoautotrophs.</title>
        <authorList>
            <person name="Ban H."/>
            <person name="Sato S."/>
            <person name="Yoshikawa S."/>
            <person name="Yamada K."/>
            <person name="Nakamura Y."/>
            <person name="Ichinomiya M."/>
            <person name="Sato N."/>
            <person name="Blanc-Mathieu R."/>
            <person name="Endo H."/>
            <person name="Kuwata A."/>
            <person name="Ogata H."/>
        </authorList>
    </citation>
    <scope>NUCLEOTIDE SEQUENCE [LARGE SCALE GENOMIC DNA]</scope>
</reference>
<evidence type="ECO:0000256" key="1">
    <source>
        <dbReference type="ARBA" id="ARBA00004141"/>
    </source>
</evidence>
<feature type="transmembrane region" description="Helical" evidence="6">
    <location>
        <begin position="270"/>
        <end position="291"/>
    </location>
</feature>
<dbReference type="GO" id="GO:0016020">
    <property type="term" value="C:membrane"/>
    <property type="evidence" value="ECO:0007669"/>
    <property type="project" value="UniProtKB-SubCell"/>
</dbReference>
<dbReference type="InterPro" id="IPR051068">
    <property type="entry name" value="MFS_Domain-Containing_Protein"/>
</dbReference>
<feature type="transmembrane region" description="Helical" evidence="6">
    <location>
        <begin position="397"/>
        <end position="418"/>
    </location>
</feature>
<comment type="caution">
    <text evidence="7">The sequence shown here is derived from an EMBL/GenBank/DDBJ whole genome shotgun (WGS) entry which is preliminary data.</text>
</comment>
<evidence type="ECO:0000256" key="4">
    <source>
        <dbReference type="ARBA" id="ARBA00023136"/>
    </source>
</evidence>
<evidence type="ECO:0000256" key="6">
    <source>
        <dbReference type="SAM" id="Phobius"/>
    </source>
</evidence>
<dbReference type="Gene3D" id="1.20.1250.20">
    <property type="entry name" value="MFS general substrate transporter like domains"/>
    <property type="match status" value="1"/>
</dbReference>
<name>A0A9W7LEU2_9STRA</name>
<feature type="transmembrane region" description="Helical" evidence="6">
    <location>
        <begin position="322"/>
        <end position="342"/>
    </location>
</feature>
<feature type="transmembrane region" description="Helical" evidence="6">
    <location>
        <begin position="77"/>
        <end position="97"/>
    </location>
</feature>
<evidence type="ECO:0000256" key="2">
    <source>
        <dbReference type="ARBA" id="ARBA00022692"/>
    </source>
</evidence>
<accession>A0A9W7LEU2</accession>
<feature type="compositionally biased region" description="Polar residues" evidence="5">
    <location>
        <begin position="454"/>
        <end position="464"/>
    </location>
</feature>
<sequence>MKEDPQLPKPSLWLINFNTFAMNVEYSCLMPTVHHYTEFLGGDAMFYGLLLSAFSIVRMIVFIPIGWWADERPFREVFSVTAAVGMVGCFIYGAAGALGDKSFLILGRILTGFGASNTTLSRSYISQCVEADEFGSVIGKQMVFDLLGVMLGPALIAIVRDVQVDVGWFHFNEDTAPGYIMAALQLGMLISFLTIFTEPPPKKNTTIRKESIRDDDNENAWAGVRRCLGGGGGWFMVLTTFCVNFQLCSLETVATPLMEKNYGWGSLENSVFFAGAAFVGMLGMVSGIKFGKAIGGRVTITMGLGCMGAGFALWCAFDSGQILPIVPFLGGGAILIYGICLVTPSNSAYFTQVVEYEGGNQGLLGGIWSVFMSAGKSTGPLVAGYALQRMDKGTGNWIIFVLCLPVLAINILSIPAIAGKMGELDKVVEKLSVSVGGGVGSGGGGGGNEDLTDLESSLLQDFSS</sequence>
<dbReference type="SUPFAM" id="SSF103473">
    <property type="entry name" value="MFS general substrate transporter"/>
    <property type="match status" value="1"/>
</dbReference>
<feature type="transmembrane region" description="Helical" evidence="6">
    <location>
        <begin position="234"/>
        <end position="258"/>
    </location>
</feature>
<dbReference type="GO" id="GO:0022857">
    <property type="term" value="F:transmembrane transporter activity"/>
    <property type="evidence" value="ECO:0007669"/>
    <property type="project" value="InterPro"/>
</dbReference>
<feature type="transmembrane region" description="Helical" evidence="6">
    <location>
        <begin position="298"/>
        <end position="316"/>
    </location>
</feature>
<evidence type="ECO:0000313" key="7">
    <source>
        <dbReference type="EMBL" id="GMI47007.1"/>
    </source>
</evidence>
<dbReference type="PANTHER" id="PTHR23510">
    <property type="entry name" value="INNER MEMBRANE TRANSPORT PROTEIN YAJR"/>
    <property type="match status" value="1"/>
</dbReference>
<feature type="region of interest" description="Disordered" evidence="5">
    <location>
        <begin position="441"/>
        <end position="464"/>
    </location>
</feature>
<evidence type="ECO:0008006" key="9">
    <source>
        <dbReference type="Google" id="ProtNLM"/>
    </source>
</evidence>
<dbReference type="PANTHER" id="PTHR23510:SF16">
    <property type="entry name" value="MAJOR FACILITATOR SUPERFAMILY (MFS) PROFILE DOMAIN-CONTAINING PROTEIN"/>
    <property type="match status" value="1"/>
</dbReference>
<comment type="subcellular location">
    <subcellularLocation>
        <location evidence="1">Membrane</location>
        <topology evidence="1">Multi-pass membrane protein</topology>
    </subcellularLocation>
</comment>
<evidence type="ECO:0000313" key="8">
    <source>
        <dbReference type="Proteomes" id="UP001165065"/>
    </source>
</evidence>
<protein>
    <recommendedName>
        <fullName evidence="9">Major facilitator superfamily (MFS) profile domain-containing protein</fullName>
    </recommendedName>
</protein>
<keyword evidence="3 6" id="KW-1133">Transmembrane helix</keyword>
<organism evidence="7 8">
    <name type="scientific">Triparma columacea</name>
    <dbReference type="NCBI Taxonomy" id="722753"/>
    <lineage>
        <taxon>Eukaryota</taxon>
        <taxon>Sar</taxon>
        <taxon>Stramenopiles</taxon>
        <taxon>Ochrophyta</taxon>
        <taxon>Bolidophyceae</taxon>
        <taxon>Parmales</taxon>
        <taxon>Triparmaceae</taxon>
        <taxon>Triparma</taxon>
    </lineage>
</organism>
<keyword evidence="4 6" id="KW-0472">Membrane</keyword>
<dbReference type="InterPro" id="IPR036259">
    <property type="entry name" value="MFS_trans_sf"/>
</dbReference>
<dbReference type="AlphaFoldDB" id="A0A9W7LEU2"/>
<dbReference type="InterPro" id="IPR011701">
    <property type="entry name" value="MFS"/>
</dbReference>
<keyword evidence="8" id="KW-1185">Reference proteome</keyword>
<feature type="transmembrane region" description="Helical" evidence="6">
    <location>
        <begin position="45"/>
        <end position="65"/>
    </location>
</feature>
<gene>
    <name evidence="7" type="ORF">TrCOL_g11136</name>
</gene>
<dbReference type="Proteomes" id="UP001165065">
    <property type="component" value="Unassembled WGS sequence"/>
</dbReference>